<sequence>MSLDKMKALRFHLWSNVDFVELIDCIAGAINVLVPTDDIQLVNDELYVRDKIKVKSVRCSYNSRNIEIWYFDETADLTREIYNLVLF</sequence>
<keyword evidence="2" id="KW-1185">Reference proteome</keyword>
<evidence type="ECO:0000313" key="1">
    <source>
        <dbReference type="EMBL" id="VUZ44190.1"/>
    </source>
</evidence>
<dbReference type="AlphaFoldDB" id="A0A564YAB8"/>
<reference evidence="1 2" key="1">
    <citation type="submission" date="2019-07" db="EMBL/GenBank/DDBJ databases">
        <authorList>
            <person name="Jastrzebski P J."/>
            <person name="Paukszto L."/>
            <person name="Jastrzebski P J."/>
        </authorList>
    </citation>
    <scope>NUCLEOTIDE SEQUENCE [LARGE SCALE GENOMIC DNA]</scope>
    <source>
        <strain evidence="1 2">WMS-il1</strain>
    </source>
</reference>
<gene>
    <name evidence="1" type="ORF">WMSIL1_LOCUS4559</name>
</gene>
<organism evidence="1 2">
    <name type="scientific">Hymenolepis diminuta</name>
    <name type="common">Rat tapeworm</name>
    <dbReference type="NCBI Taxonomy" id="6216"/>
    <lineage>
        <taxon>Eukaryota</taxon>
        <taxon>Metazoa</taxon>
        <taxon>Spiralia</taxon>
        <taxon>Lophotrochozoa</taxon>
        <taxon>Platyhelminthes</taxon>
        <taxon>Cestoda</taxon>
        <taxon>Eucestoda</taxon>
        <taxon>Cyclophyllidea</taxon>
        <taxon>Hymenolepididae</taxon>
        <taxon>Hymenolepis</taxon>
    </lineage>
</organism>
<name>A0A564YAB8_HYMDI</name>
<accession>A0A564YAB8</accession>
<proteinExistence type="predicted"/>
<dbReference type="EMBL" id="CABIJS010000123">
    <property type="protein sequence ID" value="VUZ44190.1"/>
    <property type="molecule type" value="Genomic_DNA"/>
</dbReference>
<evidence type="ECO:0000313" key="2">
    <source>
        <dbReference type="Proteomes" id="UP000321570"/>
    </source>
</evidence>
<dbReference type="Proteomes" id="UP000321570">
    <property type="component" value="Unassembled WGS sequence"/>
</dbReference>
<protein>
    <submittedName>
        <fullName evidence="1">Uncharacterized protein</fullName>
    </submittedName>
</protein>